<dbReference type="EMBL" id="CP036426">
    <property type="protein sequence ID" value="QDV34740.1"/>
    <property type="molecule type" value="Genomic_DNA"/>
</dbReference>
<organism evidence="1 2">
    <name type="scientific">Tautonia plasticadhaerens</name>
    <dbReference type="NCBI Taxonomy" id="2527974"/>
    <lineage>
        <taxon>Bacteria</taxon>
        <taxon>Pseudomonadati</taxon>
        <taxon>Planctomycetota</taxon>
        <taxon>Planctomycetia</taxon>
        <taxon>Isosphaerales</taxon>
        <taxon>Isosphaeraceae</taxon>
        <taxon>Tautonia</taxon>
    </lineage>
</organism>
<dbReference type="AlphaFoldDB" id="A0A518H1N3"/>
<keyword evidence="2" id="KW-1185">Reference proteome</keyword>
<dbReference type="Proteomes" id="UP000317835">
    <property type="component" value="Chromosome"/>
</dbReference>
<name>A0A518H1N3_9BACT</name>
<dbReference type="OrthoDB" id="282126at2"/>
<gene>
    <name evidence="1" type="ORF">ElP_26350</name>
</gene>
<evidence type="ECO:0000313" key="1">
    <source>
        <dbReference type="EMBL" id="QDV34740.1"/>
    </source>
</evidence>
<reference evidence="1 2" key="1">
    <citation type="submission" date="2019-02" db="EMBL/GenBank/DDBJ databases">
        <title>Deep-cultivation of Planctomycetes and their phenomic and genomic characterization uncovers novel biology.</title>
        <authorList>
            <person name="Wiegand S."/>
            <person name="Jogler M."/>
            <person name="Boedeker C."/>
            <person name="Pinto D."/>
            <person name="Vollmers J."/>
            <person name="Rivas-Marin E."/>
            <person name="Kohn T."/>
            <person name="Peeters S.H."/>
            <person name="Heuer A."/>
            <person name="Rast P."/>
            <person name="Oberbeckmann S."/>
            <person name="Bunk B."/>
            <person name="Jeske O."/>
            <person name="Meyerdierks A."/>
            <person name="Storesund J.E."/>
            <person name="Kallscheuer N."/>
            <person name="Luecker S."/>
            <person name="Lage O.M."/>
            <person name="Pohl T."/>
            <person name="Merkel B.J."/>
            <person name="Hornburger P."/>
            <person name="Mueller R.-W."/>
            <person name="Bruemmer F."/>
            <person name="Labrenz M."/>
            <person name="Spormann A.M."/>
            <person name="Op den Camp H."/>
            <person name="Overmann J."/>
            <person name="Amann R."/>
            <person name="Jetten M.S.M."/>
            <person name="Mascher T."/>
            <person name="Medema M.H."/>
            <person name="Devos D.P."/>
            <person name="Kaster A.-K."/>
            <person name="Ovreas L."/>
            <person name="Rohde M."/>
            <person name="Galperin M.Y."/>
            <person name="Jogler C."/>
        </authorList>
    </citation>
    <scope>NUCLEOTIDE SEQUENCE [LARGE SCALE GENOMIC DNA]</scope>
    <source>
        <strain evidence="1 2">ElP</strain>
    </source>
</reference>
<dbReference type="Gene3D" id="1.10.10.60">
    <property type="entry name" value="Homeodomain-like"/>
    <property type="match status" value="1"/>
</dbReference>
<accession>A0A518H1N3</accession>
<dbReference type="RefSeq" id="WP_145269836.1">
    <property type="nucleotide sequence ID" value="NZ_CP036426.1"/>
</dbReference>
<proteinExistence type="predicted"/>
<protein>
    <submittedName>
        <fullName evidence="1">Uncharacterized protein</fullName>
    </submittedName>
</protein>
<evidence type="ECO:0000313" key="2">
    <source>
        <dbReference type="Proteomes" id="UP000317835"/>
    </source>
</evidence>
<dbReference type="KEGG" id="tpla:ElP_26350"/>
<sequence>MSRSRTPDPETIRALLDALRAGSFLGPACRAAGISRSTLRRWQVRGRSRDEHDAPYRAFRRDYRAAIASAEIAALDSIRRAGSEDITGSWQANAWLLERRFPARWRRKDRAPDPSRPKPLSQMTVVELEAYCGRLGLLDEPRR</sequence>